<proteinExistence type="predicted"/>
<accession>A0A0B7NFE7</accession>
<keyword evidence="2" id="KW-1185">Reference proteome</keyword>
<name>A0A0B7NFE7_9FUNG</name>
<dbReference type="Proteomes" id="UP000054107">
    <property type="component" value="Unassembled WGS sequence"/>
</dbReference>
<organism evidence="1 2">
    <name type="scientific">Parasitella parasitica</name>
    <dbReference type="NCBI Taxonomy" id="35722"/>
    <lineage>
        <taxon>Eukaryota</taxon>
        <taxon>Fungi</taxon>
        <taxon>Fungi incertae sedis</taxon>
        <taxon>Mucoromycota</taxon>
        <taxon>Mucoromycotina</taxon>
        <taxon>Mucoromycetes</taxon>
        <taxon>Mucorales</taxon>
        <taxon>Mucorineae</taxon>
        <taxon>Mucoraceae</taxon>
        <taxon>Parasitella</taxon>
    </lineage>
</organism>
<dbReference type="EMBL" id="LN733661">
    <property type="protein sequence ID" value="CEP17241.1"/>
    <property type="molecule type" value="Genomic_DNA"/>
</dbReference>
<reference evidence="1 2" key="1">
    <citation type="submission" date="2014-09" db="EMBL/GenBank/DDBJ databases">
        <authorList>
            <person name="Ellenberger Sabrina"/>
        </authorList>
    </citation>
    <scope>NUCLEOTIDE SEQUENCE [LARGE SCALE GENOMIC DNA]</scope>
    <source>
        <strain evidence="1 2">CBS 412.66</strain>
    </source>
</reference>
<evidence type="ECO:0000313" key="1">
    <source>
        <dbReference type="EMBL" id="CEP17241.1"/>
    </source>
</evidence>
<dbReference type="AlphaFoldDB" id="A0A0B7NFE7"/>
<dbReference type="OrthoDB" id="10514286at2759"/>
<evidence type="ECO:0000313" key="2">
    <source>
        <dbReference type="Proteomes" id="UP000054107"/>
    </source>
</evidence>
<gene>
    <name evidence="1" type="primary">PARPA_11537.1 scaffold 44469</name>
</gene>
<protein>
    <submittedName>
        <fullName evidence="1">Uncharacterized protein</fullName>
    </submittedName>
</protein>
<sequence length="102" mass="11272">MPTLINENANLVQPGIHHKNNEFVPEEVSVIDEDAFVHGSSVMDEREDVNSPVFDHILDGYAYISSDSDIEIMVQAPGNFDTYTAPSLPPSPSCDEYNYLVG</sequence>